<evidence type="ECO:0000313" key="1">
    <source>
        <dbReference type="EMBL" id="RKE46786.1"/>
    </source>
</evidence>
<name>A0A420AQP8_SPHD1</name>
<keyword evidence="2" id="KW-1185">Reference proteome</keyword>
<reference evidence="1 2" key="1">
    <citation type="submission" date="2018-09" db="EMBL/GenBank/DDBJ databases">
        <title>Genomic Encyclopedia of Type Strains, Phase III (KMG-III): the genomes of soil and plant-associated and newly described type strains.</title>
        <authorList>
            <person name="Whitman W."/>
        </authorList>
    </citation>
    <scope>NUCLEOTIDE SEQUENCE [LARGE SCALE GENOMIC DNA]</scope>
    <source>
        <strain evidence="1 2">CECT 7938</strain>
    </source>
</reference>
<evidence type="ECO:0000313" key="2">
    <source>
        <dbReference type="Proteomes" id="UP000286246"/>
    </source>
</evidence>
<organism evidence="1 2">
    <name type="scientific">Sphingobacterium detergens</name>
    <dbReference type="NCBI Taxonomy" id="1145106"/>
    <lineage>
        <taxon>Bacteria</taxon>
        <taxon>Pseudomonadati</taxon>
        <taxon>Bacteroidota</taxon>
        <taxon>Sphingobacteriia</taxon>
        <taxon>Sphingobacteriales</taxon>
        <taxon>Sphingobacteriaceae</taxon>
        <taxon>Sphingobacterium</taxon>
    </lineage>
</organism>
<protein>
    <submittedName>
        <fullName evidence="1">Uncharacterized protein</fullName>
    </submittedName>
</protein>
<dbReference type="EMBL" id="RAPY01000004">
    <property type="protein sequence ID" value="RKE46786.1"/>
    <property type="molecule type" value="Genomic_DNA"/>
</dbReference>
<proteinExistence type="predicted"/>
<dbReference type="AlphaFoldDB" id="A0A420AQP8"/>
<dbReference type="Proteomes" id="UP000286246">
    <property type="component" value="Unassembled WGS sequence"/>
</dbReference>
<accession>A0A420AQP8</accession>
<sequence>MLKTVHFGKLFTVGIYYALKNLNLTYSFYLILRTTNIPVYF</sequence>
<gene>
    <name evidence="1" type="ORF">DFQ12_3940</name>
</gene>
<comment type="caution">
    <text evidence="1">The sequence shown here is derived from an EMBL/GenBank/DDBJ whole genome shotgun (WGS) entry which is preliminary data.</text>
</comment>